<reference evidence="2" key="2">
    <citation type="journal article" date="2020" name="Microorganisms">
        <title>Osmotic Adaptation and Compatible Solute Biosynthesis of Phototrophic Bacteria as Revealed from Genome Analyses.</title>
        <authorList>
            <person name="Imhoff J.F."/>
            <person name="Rahn T."/>
            <person name="Kunzel S."/>
            <person name="Keller A."/>
            <person name="Neulinger S.C."/>
        </authorList>
    </citation>
    <scope>NUCLEOTIDE SEQUENCE</scope>
    <source>
        <strain evidence="2">DSM 4395</strain>
    </source>
</reference>
<organism evidence="2 3">
    <name type="scientific">Halochromatium salexigens</name>
    <name type="common">Chromatium salexigens</name>
    <dbReference type="NCBI Taxonomy" id="49447"/>
    <lineage>
        <taxon>Bacteria</taxon>
        <taxon>Pseudomonadati</taxon>
        <taxon>Pseudomonadota</taxon>
        <taxon>Gammaproteobacteria</taxon>
        <taxon>Chromatiales</taxon>
        <taxon>Chromatiaceae</taxon>
        <taxon>Halochromatium</taxon>
    </lineage>
</organism>
<keyword evidence="3" id="KW-1185">Reference proteome</keyword>
<reference evidence="2" key="1">
    <citation type="submission" date="2017-05" db="EMBL/GenBank/DDBJ databases">
        <authorList>
            <person name="Imhoff J.F."/>
            <person name="Rahn T."/>
            <person name="Kuenzel S."/>
            <person name="Neulinger S.C."/>
        </authorList>
    </citation>
    <scope>NUCLEOTIDE SEQUENCE</scope>
    <source>
        <strain evidence="2">DSM 4395</strain>
    </source>
</reference>
<sequence length="63" mass="6995">MPHILDQHERRGLAFGFQQADLSKRFVREQNPRLPLDGFNTVGKKGGQRATTSRTALASRSGS</sequence>
<accession>A0AAJ0XG78</accession>
<proteinExistence type="predicted"/>
<comment type="caution">
    <text evidence="2">The sequence shown here is derived from an EMBL/GenBank/DDBJ whole genome shotgun (WGS) entry which is preliminary data.</text>
</comment>
<feature type="compositionally biased region" description="Polar residues" evidence="1">
    <location>
        <begin position="49"/>
        <end position="63"/>
    </location>
</feature>
<dbReference type="EMBL" id="NHSF01000052">
    <property type="protein sequence ID" value="MBK5930437.1"/>
    <property type="molecule type" value="Genomic_DNA"/>
</dbReference>
<protein>
    <submittedName>
        <fullName evidence="2">Uncharacterized protein</fullName>
    </submittedName>
</protein>
<name>A0AAJ0XG78_HALSE</name>
<evidence type="ECO:0000313" key="3">
    <source>
        <dbReference type="Proteomes" id="UP001296967"/>
    </source>
</evidence>
<evidence type="ECO:0000313" key="2">
    <source>
        <dbReference type="EMBL" id="MBK5930437.1"/>
    </source>
</evidence>
<dbReference type="AlphaFoldDB" id="A0AAJ0XG78"/>
<evidence type="ECO:0000256" key="1">
    <source>
        <dbReference type="SAM" id="MobiDB-lite"/>
    </source>
</evidence>
<gene>
    <name evidence="2" type="ORF">CCR82_07865</name>
</gene>
<dbReference type="RefSeq" id="WP_201244859.1">
    <property type="nucleotide sequence ID" value="NZ_NHSF01000052.1"/>
</dbReference>
<dbReference type="Proteomes" id="UP001296967">
    <property type="component" value="Unassembled WGS sequence"/>
</dbReference>
<feature type="region of interest" description="Disordered" evidence="1">
    <location>
        <begin position="37"/>
        <end position="63"/>
    </location>
</feature>